<dbReference type="Gene3D" id="1.10.1760.20">
    <property type="match status" value="1"/>
</dbReference>
<organism evidence="2 3">
    <name type="scientific">Garciella nitratireducens DSM 15102</name>
    <dbReference type="NCBI Taxonomy" id="1121911"/>
    <lineage>
        <taxon>Bacteria</taxon>
        <taxon>Bacillati</taxon>
        <taxon>Bacillota</taxon>
        <taxon>Clostridia</taxon>
        <taxon>Eubacteriales</taxon>
        <taxon>Eubacteriaceae</taxon>
        <taxon>Garciella</taxon>
    </lineage>
</organism>
<keyword evidence="3" id="KW-1185">Reference proteome</keyword>
<name>A0A1T4MW72_9FIRM</name>
<keyword evidence="1" id="KW-1133">Transmembrane helix</keyword>
<feature type="transmembrane region" description="Helical" evidence="1">
    <location>
        <begin position="160"/>
        <end position="181"/>
    </location>
</feature>
<accession>A0A1T4MW72</accession>
<evidence type="ECO:0000313" key="2">
    <source>
        <dbReference type="EMBL" id="SJZ70888.1"/>
    </source>
</evidence>
<feature type="transmembrane region" description="Helical" evidence="1">
    <location>
        <begin position="131"/>
        <end position="154"/>
    </location>
</feature>
<dbReference type="InterPro" id="IPR031360">
    <property type="entry name" value="TrpP"/>
</dbReference>
<dbReference type="AlphaFoldDB" id="A0A1T4MW72"/>
<dbReference type="Pfam" id="PF17099">
    <property type="entry name" value="TrpP"/>
    <property type="match status" value="1"/>
</dbReference>
<proteinExistence type="predicted"/>
<dbReference type="RefSeq" id="WP_087678892.1">
    <property type="nucleotide sequence ID" value="NZ_FUWV01000008.1"/>
</dbReference>
<dbReference type="EMBL" id="FUWV01000008">
    <property type="protein sequence ID" value="SJZ70888.1"/>
    <property type="molecule type" value="Genomic_DNA"/>
</dbReference>
<protein>
    <submittedName>
        <fullName evidence="2">Tryptophan transporter TrpP</fullName>
    </submittedName>
</protein>
<dbReference type="OrthoDB" id="2243651at2"/>
<gene>
    <name evidence="2" type="ORF">SAMN02745973_01470</name>
</gene>
<reference evidence="2 3" key="1">
    <citation type="submission" date="2017-02" db="EMBL/GenBank/DDBJ databases">
        <authorList>
            <person name="Peterson S.W."/>
        </authorList>
    </citation>
    <scope>NUCLEOTIDE SEQUENCE [LARGE SCALE GENOMIC DNA]</scope>
    <source>
        <strain evidence="2 3">DSM 15102</strain>
    </source>
</reference>
<evidence type="ECO:0000256" key="1">
    <source>
        <dbReference type="SAM" id="Phobius"/>
    </source>
</evidence>
<keyword evidence="1" id="KW-0812">Transmembrane</keyword>
<keyword evidence="1" id="KW-0472">Membrane</keyword>
<feature type="transmembrane region" description="Helical" evidence="1">
    <location>
        <begin position="55"/>
        <end position="71"/>
    </location>
</feature>
<dbReference type="Proteomes" id="UP000196365">
    <property type="component" value="Unassembled WGS sequence"/>
</dbReference>
<sequence length="203" mass="22338">MEDSTDWWFYLKKYKKNYLLGGFIMKNDVKKLTFSAILLSLGFILHQIAPAGVGAVTFDFMVAVLLVVIAINQDFKTAIVAGIVAGILTALTTKFPGGQIPNIVDKMITVSLIYPLIRFRKKFSGTIYMGIVGFIGTLISGIVFLSSASFLAGLPMSFQILFFTVVFPTAIGNTLMTPLLFKIAFSAIEKINPSYAKELKEQK</sequence>
<evidence type="ECO:0000313" key="3">
    <source>
        <dbReference type="Proteomes" id="UP000196365"/>
    </source>
</evidence>